<dbReference type="STRING" id="402385.SAMN05421848_2492"/>
<evidence type="ECO:0000256" key="1">
    <source>
        <dbReference type="ARBA" id="ARBA00010342"/>
    </source>
</evidence>
<accession>A0A1I1LIY6</accession>
<dbReference type="OrthoDB" id="9804975at2"/>
<organism evidence="8 9">
    <name type="scientific">Kushneria avicenniae</name>
    <dbReference type="NCBI Taxonomy" id="402385"/>
    <lineage>
        <taxon>Bacteria</taxon>
        <taxon>Pseudomonadati</taxon>
        <taxon>Pseudomonadota</taxon>
        <taxon>Gammaproteobacteria</taxon>
        <taxon>Oceanospirillales</taxon>
        <taxon>Halomonadaceae</taxon>
        <taxon>Kushneria</taxon>
    </lineage>
</organism>
<sequence>MAVIARGRVAPPRALMLALVATVLVVLAGVVCADDLHHFDDPALQSRYDALTETLRCPKCQNQAIGDSGSPIAGDMRRYVDRALRRGDSDDDIRDAMAERFGDYVLYRPPLEWRTVALWAGPGVVVLLGLLAIAAVIRSRRGEQAPALDENERQRLETLLSRHDRLDNQDRSDQ</sequence>
<evidence type="ECO:0000256" key="6">
    <source>
        <dbReference type="RuleBase" id="RU364112"/>
    </source>
</evidence>
<dbReference type="PANTHER" id="PTHR47870">
    <property type="entry name" value="CYTOCHROME C-TYPE BIOGENESIS PROTEIN CCMH"/>
    <property type="match status" value="1"/>
</dbReference>
<evidence type="ECO:0000256" key="3">
    <source>
        <dbReference type="ARBA" id="ARBA00022723"/>
    </source>
</evidence>
<evidence type="ECO:0000256" key="4">
    <source>
        <dbReference type="ARBA" id="ARBA00022729"/>
    </source>
</evidence>
<feature type="transmembrane region" description="Helical" evidence="6">
    <location>
        <begin position="116"/>
        <end position="137"/>
    </location>
</feature>
<protein>
    <recommendedName>
        <fullName evidence="6">Cytochrome c-type biogenesis protein</fullName>
    </recommendedName>
</protein>
<proteinExistence type="inferred from homology"/>
<evidence type="ECO:0000313" key="8">
    <source>
        <dbReference type="EMBL" id="SFC72916.1"/>
    </source>
</evidence>
<comment type="similarity">
    <text evidence="1 6">Belongs to the CcmH/CycL/Ccl2/NrfF family.</text>
</comment>
<comment type="function">
    <text evidence="6">Possible subunit of a heme lyase.</text>
</comment>
<keyword evidence="3 6" id="KW-0479">Metal-binding</keyword>
<dbReference type="InterPro" id="IPR038297">
    <property type="entry name" value="CcmH/CycL/NrfF/Ccl2_sf"/>
</dbReference>
<dbReference type="Proteomes" id="UP000199046">
    <property type="component" value="Unassembled WGS sequence"/>
</dbReference>
<dbReference type="GO" id="GO:0005886">
    <property type="term" value="C:plasma membrane"/>
    <property type="evidence" value="ECO:0007669"/>
    <property type="project" value="TreeGrafter"/>
</dbReference>
<keyword evidence="4 6" id="KW-0732">Signal</keyword>
<keyword evidence="6" id="KW-1133">Transmembrane helix</keyword>
<dbReference type="FunFam" id="1.10.8.640:FF:000001">
    <property type="entry name" value="Cytochrome c-type biogenesis protein"/>
    <property type="match status" value="1"/>
</dbReference>
<dbReference type="Pfam" id="PF03918">
    <property type="entry name" value="CcmH"/>
    <property type="match status" value="1"/>
</dbReference>
<feature type="domain" description="CcmH/CycL/Ccl2/NrfF N-terminal" evidence="7">
    <location>
        <begin position="23"/>
        <end position="160"/>
    </location>
</feature>
<keyword evidence="6" id="KW-0472">Membrane</keyword>
<dbReference type="GO" id="GO:0017004">
    <property type="term" value="P:cytochrome complex assembly"/>
    <property type="evidence" value="ECO:0007669"/>
    <property type="project" value="UniProtKB-ARBA"/>
</dbReference>
<gene>
    <name evidence="8" type="ORF">SAMN05421848_2492</name>
</gene>
<name>A0A1I1LIY6_9GAMM</name>
<dbReference type="RefSeq" id="WP_090134525.1">
    <property type="nucleotide sequence ID" value="NZ_FOLY01000005.1"/>
</dbReference>
<keyword evidence="2 6" id="KW-0349">Heme</keyword>
<dbReference type="CDD" id="cd16378">
    <property type="entry name" value="CcmH_N"/>
    <property type="match status" value="1"/>
</dbReference>
<keyword evidence="5 6" id="KW-0408">Iron</keyword>
<dbReference type="InterPro" id="IPR051263">
    <property type="entry name" value="C-type_cytochrome_biogenesis"/>
</dbReference>
<reference evidence="9" key="1">
    <citation type="submission" date="2016-10" db="EMBL/GenBank/DDBJ databases">
        <authorList>
            <person name="Varghese N."/>
            <person name="Submissions S."/>
        </authorList>
    </citation>
    <scope>NUCLEOTIDE SEQUENCE [LARGE SCALE GENOMIC DNA]</scope>
    <source>
        <strain evidence="9">DSM 23439</strain>
    </source>
</reference>
<dbReference type="GO" id="GO:0046872">
    <property type="term" value="F:metal ion binding"/>
    <property type="evidence" value="ECO:0007669"/>
    <property type="project" value="UniProtKB-KW"/>
</dbReference>
<dbReference type="AlphaFoldDB" id="A0A1I1LIY6"/>
<evidence type="ECO:0000259" key="7">
    <source>
        <dbReference type="Pfam" id="PF03918"/>
    </source>
</evidence>
<evidence type="ECO:0000313" key="9">
    <source>
        <dbReference type="Proteomes" id="UP000199046"/>
    </source>
</evidence>
<dbReference type="Gene3D" id="1.10.8.640">
    <property type="entry name" value="Cytochrome C biogenesis protein"/>
    <property type="match status" value="1"/>
</dbReference>
<dbReference type="EMBL" id="FOLY01000005">
    <property type="protein sequence ID" value="SFC72916.1"/>
    <property type="molecule type" value="Genomic_DNA"/>
</dbReference>
<dbReference type="PANTHER" id="PTHR47870:SF4">
    <property type="entry name" value="CYTOCHROME C-TYPE BIOGENESIS PROTEIN CYCH"/>
    <property type="match status" value="1"/>
</dbReference>
<evidence type="ECO:0000256" key="2">
    <source>
        <dbReference type="ARBA" id="ARBA00022617"/>
    </source>
</evidence>
<dbReference type="InterPro" id="IPR005616">
    <property type="entry name" value="CcmH/CycL/Ccl2/NrfF_N"/>
</dbReference>
<keyword evidence="6" id="KW-0812">Transmembrane</keyword>
<evidence type="ECO:0000256" key="5">
    <source>
        <dbReference type="ARBA" id="ARBA00023004"/>
    </source>
</evidence>
<keyword evidence="9" id="KW-1185">Reference proteome</keyword>